<feature type="region of interest" description="Disordered" evidence="1">
    <location>
        <begin position="152"/>
        <end position="194"/>
    </location>
</feature>
<feature type="region of interest" description="Disordered" evidence="1">
    <location>
        <begin position="52"/>
        <end position="78"/>
    </location>
</feature>
<evidence type="ECO:0000313" key="3">
    <source>
        <dbReference type="Proteomes" id="UP000053825"/>
    </source>
</evidence>
<evidence type="ECO:0000313" key="2">
    <source>
        <dbReference type="EMBL" id="KOC65538.1"/>
    </source>
</evidence>
<accession>A0A0L7R3W2</accession>
<protein>
    <submittedName>
        <fullName evidence="2">Uncharacterized protein</fullName>
    </submittedName>
</protein>
<gene>
    <name evidence="2" type="ORF">WH47_00508</name>
</gene>
<dbReference type="Proteomes" id="UP000053825">
    <property type="component" value="Unassembled WGS sequence"/>
</dbReference>
<name>A0A0L7R3W2_9HYME</name>
<proteinExistence type="predicted"/>
<feature type="compositionally biased region" description="Basic residues" evidence="1">
    <location>
        <begin position="9"/>
        <end position="32"/>
    </location>
</feature>
<dbReference type="EMBL" id="KQ414661">
    <property type="protein sequence ID" value="KOC65538.1"/>
    <property type="molecule type" value="Genomic_DNA"/>
</dbReference>
<feature type="compositionally biased region" description="Basic and acidic residues" evidence="1">
    <location>
        <begin position="180"/>
        <end position="192"/>
    </location>
</feature>
<feature type="region of interest" description="Disordered" evidence="1">
    <location>
        <begin position="1"/>
        <end position="33"/>
    </location>
</feature>
<keyword evidence="3" id="KW-1185">Reference proteome</keyword>
<reference evidence="2 3" key="1">
    <citation type="submission" date="2015-07" db="EMBL/GenBank/DDBJ databases">
        <title>The genome of Habropoda laboriosa.</title>
        <authorList>
            <person name="Pan H."/>
            <person name="Kapheim K."/>
        </authorList>
    </citation>
    <scope>NUCLEOTIDE SEQUENCE [LARGE SCALE GENOMIC DNA]</scope>
    <source>
        <strain evidence="2">0110345459</strain>
    </source>
</reference>
<sequence>MEKRERLRDKGKKIQKSKVNRNKTVRPHKKALKGGEVARTLLLLVLEERQEEEKRRSGGTTGEEETKKRSKSCGHGCTKRDSGCTSTCPFLESSAVRILLLRLHLRKVTVEIMRMVQVQSLEKSISALFALELWKRRFFALILSKKENSEWHLEPKTNAPNPPQKEQPAGKISQSTKLAIKKDAKSEREGDVAARISARKHRISQWKRRERRRARRGSLPFGLIGRQWLGPSGCSRGYAHTSTPLTQPVVPGVVALAAASNVLQLFAAVSRSA</sequence>
<organism evidence="2 3">
    <name type="scientific">Habropoda laboriosa</name>
    <dbReference type="NCBI Taxonomy" id="597456"/>
    <lineage>
        <taxon>Eukaryota</taxon>
        <taxon>Metazoa</taxon>
        <taxon>Ecdysozoa</taxon>
        <taxon>Arthropoda</taxon>
        <taxon>Hexapoda</taxon>
        <taxon>Insecta</taxon>
        <taxon>Pterygota</taxon>
        <taxon>Neoptera</taxon>
        <taxon>Endopterygota</taxon>
        <taxon>Hymenoptera</taxon>
        <taxon>Apocrita</taxon>
        <taxon>Aculeata</taxon>
        <taxon>Apoidea</taxon>
        <taxon>Anthophila</taxon>
        <taxon>Apidae</taxon>
        <taxon>Habropoda</taxon>
    </lineage>
</organism>
<evidence type="ECO:0000256" key="1">
    <source>
        <dbReference type="SAM" id="MobiDB-lite"/>
    </source>
</evidence>
<dbReference type="AlphaFoldDB" id="A0A0L7R3W2"/>